<keyword evidence="3" id="KW-1185">Reference proteome</keyword>
<feature type="region of interest" description="Disordered" evidence="1">
    <location>
        <begin position="1"/>
        <end position="81"/>
    </location>
</feature>
<sequence length="81" mass="8675">MTRDERNDESGTKQNATGDIQPDTGTDLTDQEAAKLNANPGRGARQEPGAEPSDEYVEEHVERRASGTPDIPDIDPGTGKP</sequence>
<gene>
    <name evidence="2" type="ORF">F8S09_00550</name>
</gene>
<evidence type="ECO:0000313" key="3">
    <source>
        <dbReference type="Proteomes" id="UP000484842"/>
    </source>
</evidence>
<evidence type="ECO:0000313" key="2">
    <source>
        <dbReference type="EMBL" id="MPY65184.1"/>
    </source>
</evidence>
<name>A0A7X1TQD3_9DEIO</name>
<dbReference type="Proteomes" id="UP000484842">
    <property type="component" value="Unassembled WGS sequence"/>
</dbReference>
<evidence type="ECO:0000256" key="1">
    <source>
        <dbReference type="SAM" id="MobiDB-lite"/>
    </source>
</evidence>
<dbReference type="EMBL" id="WBSL01000001">
    <property type="protein sequence ID" value="MPY65184.1"/>
    <property type="molecule type" value="Genomic_DNA"/>
</dbReference>
<organism evidence="2 3">
    <name type="scientific">Deinococcus terrestris</name>
    <dbReference type="NCBI Taxonomy" id="2651870"/>
    <lineage>
        <taxon>Bacteria</taxon>
        <taxon>Thermotogati</taxon>
        <taxon>Deinococcota</taxon>
        <taxon>Deinococci</taxon>
        <taxon>Deinococcales</taxon>
        <taxon>Deinococcaceae</taxon>
        <taxon>Deinococcus</taxon>
    </lineage>
</organism>
<feature type="compositionally biased region" description="Polar residues" evidence="1">
    <location>
        <begin position="12"/>
        <end position="28"/>
    </location>
</feature>
<dbReference type="RefSeq" id="WP_152868049.1">
    <property type="nucleotide sequence ID" value="NZ_WBSL01000001.1"/>
</dbReference>
<reference evidence="2 3" key="1">
    <citation type="submission" date="2019-10" db="EMBL/GenBank/DDBJ databases">
        <title>Deinococcus sp. isolated from soil.</title>
        <authorList>
            <person name="Li Y."/>
            <person name="Wang J."/>
        </authorList>
    </citation>
    <scope>NUCLEOTIDE SEQUENCE [LARGE SCALE GENOMIC DNA]</scope>
    <source>
        <strain evidence="2 3">SDU3-2</strain>
    </source>
</reference>
<proteinExistence type="predicted"/>
<dbReference type="AlphaFoldDB" id="A0A7X1TQD3"/>
<accession>A0A7X1TQD3</accession>
<feature type="compositionally biased region" description="Basic and acidic residues" evidence="1">
    <location>
        <begin position="1"/>
        <end position="11"/>
    </location>
</feature>
<protein>
    <submittedName>
        <fullName evidence="2">Uncharacterized protein</fullName>
    </submittedName>
</protein>
<comment type="caution">
    <text evidence="2">The sequence shown here is derived from an EMBL/GenBank/DDBJ whole genome shotgun (WGS) entry which is preliminary data.</text>
</comment>